<gene>
    <name evidence="3" type="ORF">CFOL_v3_17033</name>
</gene>
<keyword evidence="4" id="KW-1185">Reference proteome</keyword>
<dbReference type="InterPro" id="IPR044190">
    <property type="entry name" value="THA8-like"/>
</dbReference>
<name>A0A1Q3C080_CEPFO</name>
<sequence length="244" mass="27625">MMRSLKFNFPQMINPQNVHKNPLLFPVKTPNIVTCGLRGGPRKPLWRTSVLSTEAIQAVHSLKLAKSNTTKLAQIFNTRLTRLLKADLLDALGELQRQNEFELALKVFTFVRKEVCYAPDIFLYCDIIQMVGKNKLIGMAEEFFCDLEKEGLKPNTRAFAEMIGAYLHVGMIEKAMETYGTMKAAGCTPDRLTLTILIRNLDKAGEDELAATVKKECLEYVDSPEKFLEEIEQKHAKTQSQIVV</sequence>
<dbReference type="EMBL" id="BDDD01001117">
    <property type="protein sequence ID" value="GAV73549.1"/>
    <property type="molecule type" value="Genomic_DNA"/>
</dbReference>
<organism evidence="3 4">
    <name type="scientific">Cephalotus follicularis</name>
    <name type="common">Albany pitcher plant</name>
    <dbReference type="NCBI Taxonomy" id="3775"/>
    <lineage>
        <taxon>Eukaryota</taxon>
        <taxon>Viridiplantae</taxon>
        <taxon>Streptophyta</taxon>
        <taxon>Embryophyta</taxon>
        <taxon>Tracheophyta</taxon>
        <taxon>Spermatophyta</taxon>
        <taxon>Magnoliopsida</taxon>
        <taxon>eudicotyledons</taxon>
        <taxon>Gunneridae</taxon>
        <taxon>Pentapetalae</taxon>
        <taxon>rosids</taxon>
        <taxon>fabids</taxon>
        <taxon>Oxalidales</taxon>
        <taxon>Cephalotaceae</taxon>
        <taxon>Cephalotus</taxon>
    </lineage>
</organism>
<dbReference type="OrthoDB" id="1900964at2759"/>
<feature type="repeat" description="PPR" evidence="2">
    <location>
        <begin position="155"/>
        <end position="189"/>
    </location>
</feature>
<dbReference type="Proteomes" id="UP000187406">
    <property type="component" value="Unassembled WGS sequence"/>
</dbReference>
<accession>A0A1Q3C080</accession>
<dbReference type="Pfam" id="PF13041">
    <property type="entry name" value="PPR_2"/>
    <property type="match status" value="1"/>
</dbReference>
<proteinExistence type="predicted"/>
<evidence type="ECO:0000256" key="2">
    <source>
        <dbReference type="PROSITE-ProRule" id="PRU00708"/>
    </source>
</evidence>
<dbReference type="InterPro" id="IPR002885">
    <property type="entry name" value="PPR_rpt"/>
</dbReference>
<dbReference type="GO" id="GO:0000373">
    <property type="term" value="P:Group II intron splicing"/>
    <property type="evidence" value="ECO:0007669"/>
    <property type="project" value="InterPro"/>
</dbReference>
<dbReference type="PANTHER" id="PTHR47594">
    <property type="entry name" value="PPR CONTAINING PLANT-LIKE PROTEIN"/>
    <property type="match status" value="1"/>
</dbReference>
<feature type="repeat" description="PPR" evidence="2">
    <location>
        <begin position="120"/>
        <end position="154"/>
    </location>
</feature>
<dbReference type="PROSITE" id="PS51375">
    <property type="entry name" value="PPR"/>
    <property type="match status" value="2"/>
</dbReference>
<evidence type="ECO:0000256" key="1">
    <source>
        <dbReference type="ARBA" id="ARBA00022737"/>
    </source>
</evidence>
<keyword evidence="1" id="KW-0677">Repeat</keyword>
<reference evidence="4" key="1">
    <citation type="submission" date="2016-04" db="EMBL/GenBank/DDBJ databases">
        <title>Cephalotus genome sequencing.</title>
        <authorList>
            <person name="Fukushima K."/>
            <person name="Hasebe M."/>
            <person name="Fang X."/>
        </authorList>
    </citation>
    <scope>NUCLEOTIDE SEQUENCE [LARGE SCALE GENOMIC DNA]</scope>
    <source>
        <strain evidence="4">cv. St1</strain>
    </source>
</reference>
<dbReference type="PANTHER" id="PTHR47594:SF5">
    <property type="entry name" value="PENTACOTRIPEPTIDE-REPEAT REGION OF PRORP DOMAIN-CONTAINING PROTEIN"/>
    <property type="match status" value="1"/>
</dbReference>
<evidence type="ECO:0000313" key="3">
    <source>
        <dbReference type="EMBL" id="GAV73549.1"/>
    </source>
</evidence>
<dbReference type="InParanoid" id="A0A1Q3C080"/>
<dbReference type="GO" id="GO:0003723">
    <property type="term" value="F:RNA binding"/>
    <property type="evidence" value="ECO:0007669"/>
    <property type="project" value="InterPro"/>
</dbReference>
<protein>
    <submittedName>
        <fullName evidence="3">PPR_2 domain-containing protein</fullName>
    </submittedName>
</protein>
<dbReference type="GO" id="GO:0009658">
    <property type="term" value="P:chloroplast organization"/>
    <property type="evidence" value="ECO:0007669"/>
    <property type="project" value="InterPro"/>
</dbReference>
<evidence type="ECO:0000313" key="4">
    <source>
        <dbReference type="Proteomes" id="UP000187406"/>
    </source>
</evidence>
<dbReference type="NCBIfam" id="TIGR00756">
    <property type="entry name" value="PPR"/>
    <property type="match status" value="1"/>
</dbReference>
<comment type="caution">
    <text evidence="3">The sequence shown here is derived from an EMBL/GenBank/DDBJ whole genome shotgun (WGS) entry which is preliminary data.</text>
</comment>
<dbReference type="AlphaFoldDB" id="A0A1Q3C080"/>
<dbReference type="InterPro" id="IPR011990">
    <property type="entry name" value="TPR-like_helical_dom_sf"/>
</dbReference>
<dbReference type="Gene3D" id="1.25.40.10">
    <property type="entry name" value="Tetratricopeptide repeat domain"/>
    <property type="match status" value="1"/>
</dbReference>